<dbReference type="Pfam" id="PF10240">
    <property type="entry name" value="DUF2464"/>
    <property type="match status" value="1"/>
</dbReference>
<evidence type="ECO:0000259" key="1">
    <source>
        <dbReference type="PROSITE" id="PS51498"/>
    </source>
</evidence>
<keyword evidence="2" id="KW-1185">Reference proteome</keyword>
<dbReference type="PANTHER" id="PTHR31547:SF1">
    <property type="entry name" value="MULTIVESICULAR BODY SUBUNIT 12B"/>
    <property type="match status" value="1"/>
</dbReference>
<evidence type="ECO:0000313" key="2">
    <source>
        <dbReference type="Proteomes" id="UP000887574"/>
    </source>
</evidence>
<dbReference type="PANTHER" id="PTHR31547">
    <property type="entry name" value="MULTIVESICULAR BODY SUBUNIT 12B"/>
    <property type="match status" value="1"/>
</dbReference>
<dbReference type="Gene3D" id="2.100.10.50">
    <property type="match status" value="1"/>
</dbReference>
<dbReference type="InterPro" id="IPR023341">
    <property type="entry name" value="MABP"/>
</dbReference>
<reference evidence="3" key="1">
    <citation type="submission" date="2022-11" db="UniProtKB">
        <authorList>
            <consortium name="WormBaseParasite"/>
        </authorList>
    </citation>
    <scope>IDENTIFICATION</scope>
</reference>
<proteinExistence type="predicted"/>
<dbReference type="GO" id="GO:0000813">
    <property type="term" value="C:ESCRT I complex"/>
    <property type="evidence" value="ECO:0007669"/>
    <property type="project" value="InterPro"/>
</dbReference>
<evidence type="ECO:0000313" key="3">
    <source>
        <dbReference type="WBParaSite" id="jg15622"/>
    </source>
</evidence>
<sequence length="218" mass="23950">MNWTPPPSKIIAKIQNKCPPGFTPIVKTYNDGSDADLWKDGFGFGIFNRVVRYLAIGRNVSDPQGLEVITDLAIISEKEAVPSNFVCIDFTADTKEKALKKKFLSGSKKPPKGYTSAGDIDGMLICYKVTTIPQTYGQLKHSQSTEIRPPAKGNMPLYPNINDPTLPIASQNNAVKGVDGVPFQLNPVFSKSLLKHKISNFLDIPELKIKKTTLTTLV</sequence>
<dbReference type="InterPro" id="IPR040297">
    <property type="entry name" value="MVB12B"/>
</dbReference>
<feature type="domain" description="MABP" evidence="1">
    <location>
        <begin position="1"/>
        <end position="174"/>
    </location>
</feature>
<dbReference type="Proteomes" id="UP000887574">
    <property type="component" value="Unplaced"/>
</dbReference>
<dbReference type="GO" id="GO:0019075">
    <property type="term" value="P:virus maturation"/>
    <property type="evidence" value="ECO:0007669"/>
    <property type="project" value="TreeGrafter"/>
</dbReference>
<dbReference type="GO" id="GO:0046755">
    <property type="term" value="P:viral budding"/>
    <property type="evidence" value="ECO:0007669"/>
    <property type="project" value="TreeGrafter"/>
</dbReference>
<dbReference type="GO" id="GO:0042058">
    <property type="term" value="P:regulation of epidermal growth factor receptor signaling pathway"/>
    <property type="evidence" value="ECO:0007669"/>
    <property type="project" value="TreeGrafter"/>
</dbReference>
<dbReference type="AlphaFoldDB" id="A0A915D4Y0"/>
<dbReference type="WBParaSite" id="jg15622">
    <property type="protein sequence ID" value="jg15622"/>
    <property type="gene ID" value="jg15622"/>
</dbReference>
<dbReference type="InterPro" id="IPR018798">
    <property type="entry name" value="MVB12A/B"/>
</dbReference>
<name>A0A915D4Y0_9BILA</name>
<protein>
    <submittedName>
        <fullName evidence="3">MABP domain-containing protein</fullName>
    </submittedName>
</protein>
<dbReference type="PROSITE" id="PS51498">
    <property type="entry name" value="MABP"/>
    <property type="match status" value="1"/>
</dbReference>
<organism evidence="2 3">
    <name type="scientific">Ditylenchus dipsaci</name>
    <dbReference type="NCBI Taxonomy" id="166011"/>
    <lineage>
        <taxon>Eukaryota</taxon>
        <taxon>Metazoa</taxon>
        <taxon>Ecdysozoa</taxon>
        <taxon>Nematoda</taxon>
        <taxon>Chromadorea</taxon>
        <taxon>Rhabditida</taxon>
        <taxon>Tylenchina</taxon>
        <taxon>Tylenchomorpha</taxon>
        <taxon>Sphaerularioidea</taxon>
        <taxon>Anguinidae</taxon>
        <taxon>Anguininae</taxon>
        <taxon>Ditylenchus</taxon>
    </lineage>
</organism>
<dbReference type="GO" id="GO:0005770">
    <property type="term" value="C:late endosome"/>
    <property type="evidence" value="ECO:0007669"/>
    <property type="project" value="TreeGrafter"/>
</dbReference>
<accession>A0A915D4Y0</accession>